<dbReference type="PANTHER" id="PTHR30352">
    <property type="entry name" value="PYRUVATE FORMATE-LYASE-ACTIVATING ENZYME"/>
    <property type="match status" value="1"/>
</dbReference>
<evidence type="ECO:0000259" key="7">
    <source>
        <dbReference type="PROSITE" id="PS51918"/>
    </source>
</evidence>
<proteinExistence type="predicted"/>
<evidence type="ECO:0000256" key="6">
    <source>
        <dbReference type="PIRSR" id="PIRSR004869-50"/>
    </source>
</evidence>
<name>A0A8A0RKX5_9FIRM</name>
<dbReference type="GO" id="GO:0051539">
    <property type="term" value="F:4 iron, 4 sulfur cluster binding"/>
    <property type="evidence" value="ECO:0007669"/>
    <property type="project" value="UniProtKB-KW"/>
</dbReference>
<dbReference type="Proteomes" id="UP000662904">
    <property type="component" value="Chromosome"/>
</dbReference>
<dbReference type="GO" id="GO:0043365">
    <property type="term" value="F:[formate-C-acetyltransferase]-activating enzyme activity"/>
    <property type="evidence" value="ECO:0007669"/>
    <property type="project" value="UniProtKB-EC"/>
</dbReference>
<comment type="cofactor">
    <cofactor evidence="6">
        <name>[4Fe-4S] cluster</name>
        <dbReference type="ChEBI" id="CHEBI:49883"/>
    </cofactor>
    <text evidence="6">Binds 1 [4Fe-4S] cluster. The cluster is coordinated with 3 cysteines and an exchangeable S-adenosyl-L-methionine.</text>
</comment>
<dbReference type="GO" id="GO:0046872">
    <property type="term" value="F:metal ion binding"/>
    <property type="evidence" value="ECO:0007669"/>
    <property type="project" value="UniProtKB-KW"/>
</dbReference>
<dbReference type="EC" id="1.97.1.4" evidence="8"/>
<dbReference type="InterPro" id="IPR016431">
    <property type="entry name" value="Pyrv-formate_lyase-activ_prd"/>
</dbReference>
<dbReference type="InterPro" id="IPR013785">
    <property type="entry name" value="Aldolase_TIM"/>
</dbReference>
<dbReference type="RefSeq" id="WP_206708500.1">
    <property type="nucleotide sequence ID" value="NZ_CP059066.1"/>
</dbReference>
<dbReference type="Gene3D" id="3.20.20.70">
    <property type="entry name" value="Aldolase class I"/>
    <property type="match status" value="1"/>
</dbReference>
<dbReference type="InterPro" id="IPR007197">
    <property type="entry name" value="rSAM"/>
</dbReference>
<feature type="domain" description="Radical SAM core" evidence="7">
    <location>
        <begin position="67"/>
        <end position="290"/>
    </location>
</feature>
<dbReference type="InterPro" id="IPR006638">
    <property type="entry name" value="Elp3/MiaA/NifB-like_rSAM"/>
</dbReference>
<evidence type="ECO:0000256" key="4">
    <source>
        <dbReference type="ARBA" id="ARBA00023004"/>
    </source>
</evidence>
<evidence type="ECO:0000313" key="8">
    <source>
        <dbReference type="EMBL" id="QSQ08280.1"/>
    </source>
</evidence>
<keyword evidence="2 6" id="KW-0949">S-adenosyl-L-methionine</keyword>
<keyword evidence="5 6" id="KW-0411">Iron-sulfur</keyword>
<dbReference type="PANTHER" id="PTHR30352:SF5">
    <property type="entry name" value="PYRUVATE FORMATE-LYASE 1-ACTIVATING ENZYME"/>
    <property type="match status" value="1"/>
</dbReference>
<dbReference type="CDD" id="cd01335">
    <property type="entry name" value="Radical_SAM"/>
    <property type="match status" value="1"/>
</dbReference>
<dbReference type="NCBIfam" id="TIGR04337">
    <property type="entry name" value="AmmeMemoSam_rS"/>
    <property type="match status" value="1"/>
</dbReference>
<evidence type="ECO:0000256" key="5">
    <source>
        <dbReference type="ARBA" id="ARBA00023014"/>
    </source>
</evidence>
<dbReference type="Pfam" id="PF04055">
    <property type="entry name" value="Radical_SAM"/>
    <property type="match status" value="1"/>
</dbReference>
<keyword evidence="8" id="KW-0560">Oxidoreductase</keyword>
<evidence type="ECO:0000313" key="9">
    <source>
        <dbReference type="Proteomes" id="UP000662904"/>
    </source>
</evidence>
<dbReference type="InterPro" id="IPR027596">
    <property type="entry name" value="AmmeMemoSam_rS"/>
</dbReference>
<gene>
    <name evidence="8" type="primary">pflA_1</name>
    <name evidence="8" type="ORF">H0A61_00600</name>
</gene>
<dbReference type="InterPro" id="IPR034457">
    <property type="entry name" value="Organic_radical-activating"/>
</dbReference>
<accession>A0A8A0RKX5</accession>
<evidence type="ECO:0000256" key="1">
    <source>
        <dbReference type="ARBA" id="ARBA00022485"/>
    </source>
</evidence>
<evidence type="ECO:0000256" key="3">
    <source>
        <dbReference type="ARBA" id="ARBA00022723"/>
    </source>
</evidence>
<dbReference type="InterPro" id="IPR058240">
    <property type="entry name" value="rSAM_sf"/>
</dbReference>
<dbReference type="SFLD" id="SFLDS00029">
    <property type="entry name" value="Radical_SAM"/>
    <property type="match status" value="1"/>
</dbReference>
<feature type="binding site" evidence="6">
    <location>
        <position position="89"/>
    </location>
    <ligand>
        <name>[4Fe-4S] cluster</name>
        <dbReference type="ChEBI" id="CHEBI:49883"/>
        <note>4Fe-4S-S-AdoMet</note>
    </ligand>
</feature>
<keyword evidence="4 6" id="KW-0408">Iron</keyword>
<dbReference type="KEGG" id="kme:H0A61_00600"/>
<feature type="binding site" evidence="6">
    <location>
        <position position="86"/>
    </location>
    <ligand>
        <name>[4Fe-4S] cluster</name>
        <dbReference type="ChEBI" id="CHEBI:49883"/>
        <note>4Fe-4S-S-AdoMet</note>
    </ligand>
</feature>
<organism evidence="8 9">
    <name type="scientific">Koleobacter methoxysyntrophicus</name>
    <dbReference type="NCBI Taxonomy" id="2751313"/>
    <lineage>
        <taxon>Bacteria</taxon>
        <taxon>Bacillati</taxon>
        <taxon>Bacillota</taxon>
        <taxon>Clostridia</taxon>
        <taxon>Koleobacterales</taxon>
        <taxon>Koleobacteraceae</taxon>
        <taxon>Koleobacter</taxon>
    </lineage>
</organism>
<dbReference type="AlphaFoldDB" id="A0A8A0RKX5"/>
<dbReference type="EMBL" id="CP059066">
    <property type="protein sequence ID" value="QSQ08280.1"/>
    <property type="molecule type" value="Genomic_DNA"/>
</dbReference>
<dbReference type="PIRSF" id="PIRSF004869">
    <property type="entry name" value="PflX_prd"/>
    <property type="match status" value="1"/>
</dbReference>
<keyword evidence="9" id="KW-1185">Reference proteome</keyword>
<keyword evidence="3 6" id="KW-0479">Metal-binding</keyword>
<feature type="binding site" evidence="6">
    <location>
        <position position="82"/>
    </location>
    <ligand>
        <name>[4Fe-4S] cluster</name>
        <dbReference type="ChEBI" id="CHEBI:49883"/>
        <note>4Fe-4S-S-AdoMet</note>
    </ligand>
</feature>
<dbReference type="PROSITE" id="PS51918">
    <property type="entry name" value="RADICAL_SAM"/>
    <property type="match status" value="1"/>
</dbReference>
<evidence type="ECO:0000256" key="2">
    <source>
        <dbReference type="ARBA" id="ARBA00022691"/>
    </source>
</evidence>
<keyword evidence="1" id="KW-0004">4Fe-4S</keyword>
<dbReference type="SFLD" id="SFLDG01101">
    <property type="entry name" value="Uncharacterised_Radical_SAM_Su"/>
    <property type="match status" value="1"/>
</dbReference>
<dbReference type="SMART" id="SM00729">
    <property type="entry name" value="Elp3"/>
    <property type="match status" value="1"/>
</dbReference>
<protein>
    <submittedName>
        <fullName evidence="8">Pyruvate formate-lyase 1-activating enzyme</fullName>
        <ecNumber evidence="8">1.97.1.4</ecNumber>
    </submittedName>
</protein>
<sequence length="328" mass="37358">MKEALFWETAEDGRVKCFLCPHNCLISEGKSGFCRQRKNVKGKLYTLNYGRVSSYGVDPIEKKPLYHFYPGSLIFSLGTLGCNFRCRFCQNWQIAQVEDGPAVGITPERAAELARSFKGNIGIAYTYSEPLIWYEYVLETARLAKQKGLKNVLVTNGFVNEKPLKDLLPYIDAMNIDVKGFTREFYKEYIKGDLSPVIETVERASKECHVEITTLLIPGLNDSEEDIRALSRWLGSLKRDIPLHLTRYFPNYKMDLPPTPVETMKKAREIAAAELDYVYLGNIRNEGNNTYCPRCRTLLIERTGTVKFQGLSQNGKCSNCGREINIVM</sequence>
<reference evidence="8" key="1">
    <citation type="submission" date="2020-07" db="EMBL/GenBank/DDBJ databases">
        <title>Koleobacter methoxysyntrophicus gen. nov., sp. nov., a novel anaerobic bacterium isolated from deep subsurface oil field and proposal of Koleobacterales ord. nov. in the phylum Firmicutes.</title>
        <authorList>
            <person name="Sakamoto S."/>
            <person name="Tamaki H."/>
        </authorList>
    </citation>
    <scope>NUCLEOTIDE SEQUENCE</scope>
    <source>
        <strain evidence="8">NRmbB1</strain>
    </source>
</reference>
<keyword evidence="8" id="KW-0670">Pyruvate</keyword>
<dbReference type="SUPFAM" id="SSF102114">
    <property type="entry name" value="Radical SAM enzymes"/>
    <property type="match status" value="1"/>
</dbReference>